<dbReference type="PANTHER" id="PTHR13256:SF16">
    <property type="entry name" value="ALPHA_BETA-TUBULIN-N-ACETYLTRANSFERASE 9"/>
    <property type="match status" value="1"/>
</dbReference>
<evidence type="ECO:0000259" key="4">
    <source>
        <dbReference type="PROSITE" id="PS51186"/>
    </source>
</evidence>
<dbReference type="InterPro" id="IPR000182">
    <property type="entry name" value="GNAT_dom"/>
</dbReference>
<dbReference type="GO" id="GO:0008080">
    <property type="term" value="F:N-acetyltransferase activity"/>
    <property type="evidence" value="ECO:0007669"/>
    <property type="project" value="InterPro"/>
</dbReference>
<feature type="domain" description="N-acetyltransferase" evidence="4">
    <location>
        <begin position="32"/>
        <end position="176"/>
    </location>
</feature>
<keyword evidence="6" id="KW-1185">Reference proteome</keyword>
<dbReference type="Proteomes" id="UP001177023">
    <property type="component" value="Unassembled WGS sequence"/>
</dbReference>
<dbReference type="SUPFAM" id="SSF55729">
    <property type="entry name" value="Acyl-CoA N-acyltransferases (Nat)"/>
    <property type="match status" value="1"/>
</dbReference>
<dbReference type="Pfam" id="PF13302">
    <property type="entry name" value="Acetyltransf_3"/>
    <property type="match status" value="1"/>
</dbReference>
<comment type="caution">
    <text evidence="5">The sequence shown here is derived from an EMBL/GenBank/DDBJ whole genome shotgun (WGS) entry which is preliminary data.</text>
</comment>
<dbReference type="PANTHER" id="PTHR13256">
    <property type="entry name" value="N-ACETYLTRANSFERASE 9"/>
    <property type="match status" value="1"/>
</dbReference>
<evidence type="ECO:0000256" key="1">
    <source>
        <dbReference type="ARBA" id="ARBA00009342"/>
    </source>
</evidence>
<feature type="non-terminal residue" evidence="5">
    <location>
        <position position="190"/>
    </location>
</feature>
<dbReference type="PROSITE" id="PS51186">
    <property type="entry name" value="GNAT"/>
    <property type="match status" value="1"/>
</dbReference>
<dbReference type="InterPro" id="IPR016181">
    <property type="entry name" value="Acyl_CoA_acyltransferase"/>
</dbReference>
<organism evidence="5 6">
    <name type="scientific">Mesorhabditis spiculigera</name>
    <dbReference type="NCBI Taxonomy" id="96644"/>
    <lineage>
        <taxon>Eukaryota</taxon>
        <taxon>Metazoa</taxon>
        <taxon>Ecdysozoa</taxon>
        <taxon>Nematoda</taxon>
        <taxon>Chromadorea</taxon>
        <taxon>Rhabditida</taxon>
        <taxon>Rhabditina</taxon>
        <taxon>Rhabditomorpha</taxon>
        <taxon>Rhabditoidea</taxon>
        <taxon>Rhabditidae</taxon>
        <taxon>Mesorhabditinae</taxon>
        <taxon>Mesorhabditis</taxon>
    </lineage>
</organism>
<sequence length="190" mass="21963">MKTGCMIRGRRILLVPYEKELVKKYHNWMENEELREQTASTRLTLDEEYAMQEEWMRDENKATFIILESGDVQKTFEDAMIGDINLFIDEENRCRAELSVMIAEPTARRKGYASEAVRLMIAFGARRLNLTEVFVKIGDENKDSIAMFKRLGFEVVQHSDVFQETELAAPESIVKDFGEFFDANATVSDV</sequence>
<comment type="similarity">
    <text evidence="1">Belongs to the acetyltransferase family. GNAT subfamily.</text>
</comment>
<protein>
    <recommendedName>
        <fullName evidence="4">N-acetyltransferase domain-containing protein</fullName>
    </recommendedName>
</protein>
<dbReference type="EMBL" id="CATQJA010002706">
    <property type="protein sequence ID" value="CAJ0585530.1"/>
    <property type="molecule type" value="Genomic_DNA"/>
</dbReference>
<evidence type="ECO:0000313" key="5">
    <source>
        <dbReference type="EMBL" id="CAJ0585530.1"/>
    </source>
</evidence>
<proteinExistence type="inferred from homology"/>
<reference evidence="5" key="1">
    <citation type="submission" date="2023-06" db="EMBL/GenBank/DDBJ databases">
        <authorList>
            <person name="Delattre M."/>
        </authorList>
    </citation>
    <scope>NUCLEOTIDE SEQUENCE</scope>
    <source>
        <strain evidence="5">AF72</strain>
    </source>
</reference>
<evidence type="ECO:0000256" key="2">
    <source>
        <dbReference type="ARBA" id="ARBA00022679"/>
    </source>
</evidence>
<dbReference type="InterPro" id="IPR039135">
    <property type="entry name" value="NAT9-like"/>
</dbReference>
<keyword evidence="3" id="KW-0012">Acyltransferase</keyword>
<gene>
    <name evidence="5" type="ORF">MSPICULIGERA_LOCUS23548</name>
</gene>
<keyword evidence="2" id="KW-0808">Transferase</keyword>
<dbReference type="Gene3D" id="3.40.630.30">
    <property type="match status" value="1"/>
</dbReference>
<name>A0AA36GC06_9BILA</name>
<evidence type="ECO:0000256" key="3">
    <source>
        <dbReference type="ARBA" id="ARBA00023315"/>
    </source>
</evidence>
<dbReference type="AlphaFoldDB" id="A0AA36GC06"/>
<accession>A0AA36GC06</accession>
<evidence type="ECO:0000313" key="6">
    <source>
        <dbReference type="Proteomes" id="UP001177023"/>
    </source>
</evidence>